<sequence length="122" mass="13757">MELPSELFVSKLGHPWNWLNGVYVYFPTTMEGDLWQYAIGDKLIDEIMDKMESGEKQDSNSDTTYDSDTDGGSCNSAYIYKKRGKWILTWNHDVTLSKGPLGGNIPVGNWSKCVVTIDRPST</sequence>
<reference evidence="2" key="1">
    <citation type="journal article" date="2019" name="MBio">
        <title>Virus Genomes from Deep Sea Sediments Expand the Ocean Megavirome and Support Independent Origins of Viral Gigantism.</title>
        <authorList>
            <person name="Backstrom D."/>
            <person name="Yutin N."/>
            <person name="Jorgensen S.L."/>
            <person name="Dharamshi J."/>
            <person name="Homa F."/>
            <person name="Zaremba-Niedwiedzka K."/>
            <person name="Spang A."/>
            <person name="Wolf Y.I."/>
            <person name="Koonin E.V."/>
            <person name="Ettema T.J."/>
        </authorList>
    </citation>
    <scope>NUCLEOTIDE SEQUENCE</scope>
</reference>
<dbReference type="EMBL" id="MK500329">
    <property type="protein sequence ID" value="QBK86067.1"/>
    <property type="molecule type" value="Genomic_DNA"/>
</dbReference>
<evidence type="ECO:0000313" key="2">
    <source>
        <dbReference type="EMBL" id="QBK86067.1"/>
    </source>
</evidence>
<proteinExistence type="predicted"/>
<accession>A0A481YSY0</accession>
<feature type="compositionally biased region" description="Basic and acidic residues" evidence="1">
    <location>
        <begin position="50"/>
        <end position="59"/>
    </location>
</feature>
<protein>
    <submittedName>
        <fullName evidence="2">Uncharacterized protein</fullName>
    </submittedName>
</protein>
<gene>
    <name evidence="2" type="ORF">LCMAC101_06620</name>
</gene>
<organism evidence="2">
    <name type="scientific">Marseillevirus LCMAC101</name>
    <dbReference type="NCBI Taxonomy" id="2506602"/>
    <lineage>
        <taxon>Viruses</taxon>
        <taxon>Varidnaviria</taxon>
        <taxon>Bamfordvirae</taxon>
        <taxon>Nucleocytoviricota</taxon>
        <taxon>Megaviricetes</taxon>
        <taxon>Pimascovirales</taxon>
        <taxon>Pimascovirales incertae sedis</taxon>
        <taxon>Marseilleviridae</taxon>
    </lineage>
</organism>
<evidence type="ECO:0000256" key="1">
    <source>
        <dbReference type="SAM" id="MobiDB-lite"/>
    </source>
</evidence>
<feature type="region of interest" description="Disordered" evidence="1">
    <location>
        <begin position="50"/>
        <end position="73"/>
    </location>
</feature>
<name>A0A481YSY0_9VIRU</name>